<accession>A0A1H9VAQ5</accession>
<dbReference type="PANTHER" id="PTHR34822:SF1">
    <property type="entry name" value="GRPB FAMILY PROTEIN"/>
    <property type="match status" value="1"/>
</dbReference>
<sequence>MKDAGNFDKEKLKAFGYYHLHRVQIEGKVVYAKFSDMKNLTKTHILHVVEYQGKWWNEHIFFRDYLQNDLEAAKEYESLKNKLAMEFPEDEKAYTDGKRMFVDEILSRR</sequence>
<dbReference type="STRING" id="531814.SAMN04487944_12245"/>
<evidence type="ECO:0000313" key="1">
    <source>
        <dbReference type="EMBL" id="SES18317.1"/>
    </source>
</evidence>
<dbReference type="PANTHER" id="PTHR34822">
    <property type="entry name" value="GRPB DOMAIN PROTEIN (AFU_ORTHOLOGUE AFUA_1G01530)"/>
    <property type="match status" value="1"/>
</dbReference>
<reference evidence="1 2" key="1">
    <citation type="submission" date="2016-10" db="EMBL/GenBank/DDBJ databases">
        <authorList>
            <person name="de Groot N.N."/>
        </authorList>
    </citation>
    <scope>NUCLEOTIDE SEQUENCE [LARGE SCALE GENOMIC DNA]</scope>
    <source>
        <strain evidence="1 2">CGMCC 1.7727</strain>
    </source>
</reference>
<protein>
    <submittedName>
        <fullName evidence="1">GrpB protein</fullName>
    </submittedName>
</protein>
<organism evidence="1 2">
    <name type="scientific">Gracilibacillus ureilyticus</name>
    <dbReference type="NCBI Taxonomy" id="531814"/>
    <lineage>
        <taxon>Bacteria</taxon>
        <taxon>Bacillati</taxon>
        <taxon>Bacillota</taxon>
        <taxon>Bacilli</taxon>
        <taxon>Bacillales</taxon>
        <taxon>Bacillaceae</taxon>
        <taxon>Gracilibacillus</taxon>
    </lineage>
</organism>
<dbReference type="Pfam" id="PF04229">
    <property type="entry name" value="GrpB"/>
    <property type="match status" value="1"/>
</dbReference>
<dbReference type="EMBL" id="FOGL01000022">
    <property type="protein sequence ID" value="SES18317.1"/>
    <property type="molecule type" value="Genomic_DNA"/>
</dbReference>
<gene>
    <name evidence="1" type="ORF">SAMN04487944_12245</name>
</gene>
<keyword evidence="2" id="KW-1185">Reference proteome</keyword>
<dbReference type="InterPro" id="IPR007344">
    <property type="entry name" value="GrpB/CoaE"/>
</dbReference>
<dbReference type="Gene3D" id="3.30.460.10">
    <property type="entry name" value="Beta Polymerase, domain 2"/>
    <property type="match status" value="1"/>
</dbReference>
<dbReference type="InterPro" id="IPR043519">
    <property type="entry name" value="NT_sf"/>
</dbReference>
<name>A0A1H9VAQ5_9BACI</name>
<dbReference type="Proteomes" id="UP000199687">
    <property type="component" value="Unassembled WGS sequence"/>
</dbReference>
<evidence type="ECO:0000313" key="2">
    <source>
        <dbReference type="Proteomes" id="UP000199687"/>
    </source>
</evidence>
<dbReference type="SUPFAM" id="SSF81301">
    <property type="entry name" value="Nucleotidyltransferase"/>
    <property type="match status" value="1"/>
</dbReference>
<proteinExistence type="predicted"/>
<dbReference type="AlphaFoldDB" id="A0A1H9VAQ5"/>